<evidence type="ECO:0000256" key="5">
    <source>
        <dbReference type="ARBA" id="ARBA00023186"/>
    </source>
</evidence>
<evidence type="ECO:0000256" key="3">
    <source>
        <dbReference type="ARBA" id="ARBA00022946"/>
    </source>
</evidence>
<dbReference type="GO" id="GO:0033615">
    <property type="term" value="P:mitochondrial proton-transporting ATP synthase complex assembly"/>
    <property type="evidence" value="ECO:0007669"/>
    <property type="project" value="EnsemblFungi"/>
</dbReference>
<dbReference type="Gene3D" id="3.30.2180.10">
    <property type="entry name" value="ATP12-like"/>
    <property type="match status" value="1"/>
</dbReference>
<dbReference type="Gene3D" id="1.10.3580.10">
    <property type="entry name" value="ATP12 ATPase"/>
    <property type="match status" value="1"/>
</dbReference>
<organism evidence="6 7">
    <name type="scientific">Conidiobolus coronatus (strain ATCC 28846 / CBS 209.66 / NRRL 28638)</name>
    <name type="common">Delacroixia coronata</name>
    <dbReference type="NCBI Taxonomy" id="796925"/>
    <lineage>
        <taxon>Eukaryota</taxon>
        <taxon>Fungi</taxon>
        <taxon>Fungi incertae sedis</taxon>
        <taxon>Zoopagomycota</taxon>
        <taxon>Entomophthoromycotina</taxon>
        <taxon>Entomophthoromycetes</taxon>
        <taxon>Entomophthorales</taxon>
        <taxon>Ancylistaceae</taxon>
        <taxon>Conidiobolus</taxon>
    </lineage>
</organism>
<proteinExistence type="inferred from homology"/>
<name>A0A137P496_CONC2</name>
<accession>A0A137P496</accession>
<keyword evidence="4" id="KW-0496">Mitochondrion</keyword>
<sequence length="270" mass="30554">MLQIRSKLPQLNSVIRSQFIIRQFSNSSLKLEEKKSEPKRFWKNVSVSEDTDGFGVKLDGRSVKTPIGTKLVVPSGKPLLANLIAGEWESQQKIIKPHSLPLTSLVARSIDDLSLEAQRIIVYGQLERYLHTDTLCYRQGYPEKLNELQDIHWTPVHNWVNEKFGVKLKTTESIIGSKQSKDVAEPLLKVMMGFDPLTLAAFERAVIASKSFILGLQVILGEQKLEEICQASQVELKYQQDFWGEVEDAHDVAEQDLLRQLGAAKMVVIE</sequence>
<evidence type="ECO:0000256" key="4">
    <source>
        <dbReference type="ARBA" id="ARBA00023128"/>
    </source>
</evidence>
<dbReference type="STRING" id="796925.A0A137P496"/>
<dbReference type="OMA" id="WDPVLHW"/>
<evidence type="ECO:0000313" key="7">
    <source>
        <dbReference type="Proteomes" id="UP000070444"/>
    </source>
</evidence>
<dbReference type="Proteomes" id="UP000070444">
    <property type="component" value="Unassembled WGS sequence"/>
</dbReference>
<keyword evidence="7" id="KW-1185">Reference proteome</keyword>
<keyword evidence="5" id="KW-0143">Chaperone</keyword>
<dbReference type="SUPFAM" id="SSF160909">
    <property type="entry name" value="ATP12-like"/>
    <property type="match status" value="1"/>
</dbReference>
<dbReference type="InterPro" id="IPR011419">
    <property type="entry name" value="ATP12_ATP_synth-F1-assembly"/>
</dbReference>
<dbReference type="InterPro" id="IPR023335">
    <property type="entry name" value="ATP12_ortho_dom_sf"/>
</dbReference>
<evidence type="ECO:0000313" key="6">
    <source>
        <dbReference type="EMBL" id="KXN69826.1"/>
    </source>
</evidence>
<protein>
    <submittedName>
        <fullName evidence="6">ATP12-domain-containing protein</fullName>
    </submittedName>
</protein>
<gene>
    <name evidence="6" type="ORF">CONCODRAFT_50282</name>
</gene>
<dbReference type="AlphaFoldDB" id="A0A137P496"/>
<dbReference type="PANTHER" id="PTHR21013:SF10">
    <property type="entry name" value="ATP SYNTHASE MITOCHONDRIAL F1 COMPLEX ASSEMBLY FACTOR 2"/>
    <property type="match status" value="1"/>
</dbReference>
<dbReference type="EMBL" id="KQ964522">
    <property type="protein sequence ID" value="KXN69826.1"/>
    <property type="molecule type" value="Genomic_DNA"/>
</dbReference>
<dbReference type="InterPro" id="IPR042272">
    <property type="entry name" value="ATP12_ATP_synth-F1-assembly_N"/>
</dbReference>
<evidence type="ECO:0000256" key="1">
    <source>
        <dbReference type="ARBA" id="ARBA00004173"/>
    </source>
</evidence>
<keyword evidence="3" id="KW-0809">Transit peptide</keyword>
<dbReference type="GO" id="GO:0019904">
    <property type="term" value="F:protein domain specific binding"/>
    <property type="evidence" value="ECO:0007669"/>
    <property type="project" value="EnsemblFungi"/>
</dbReference>
<evidence type="ECO:0000256" key="2">
    <source>
        <dbReference type="ARBA" id="ARBA00008231"/>
    </source>
</evidence>
<dbReference type="GO" id="GO:0005759">
    <property type="term" value="C:mitochondrial matrix"/>
    <property type="evidence" value="ECO:0007669"/>
    <property type="project" value="EnsemblFungi"/>
</dbReference>
<comment type="similarity">
    <text evidence="2">Belongs to the ATP12 family.</text>
</comment>
<dbReference type="Pfam" id="PF07542">
    <property type="entry name" value="ATP12"/>
    <property type="match status" value="1"/>
</dbReference>
<reference evidence="6 7" key="1">
    <citation type="journal article" date="2015" name="Genome Biol. Evol.">
        <title>Phylogenomic analyses indicate that early fungi evolved digesting cell walls of algal ancestors of land plants.</title>
        <authorList>
            <person name="Chang Y."/>
            <person name="Wang S."/>
            <person name="Sekimoto S."/>
            <person name="Aerts A.L."/>
            <person name="Choi C."/>
            <person name="Clum A."/>
            <person name="LaButti K.M."/>
            <person name="Lindquist E.A."/>
            <person name="Yee Ngan C."/>
            <person name="Ohm R.A."/>
            <person name="Salamov A.A."/>
            <person name="Grigoriev I.V."/>
            <person name="Spatafora J.W."/>
            <person name="Berbee M.L."/>
        </authorList>
    </citation>
    <scope>NUCLEOTIDE SEQUENCE [LARGE SCALE GENOMIC DNA]</scope>
    <source>
        <strain evidence="6 7">NRRL 28638</strain>
    </source>
</reference>
<dbReference type="OrthoDB" id="5673at2759"/>
<comment type="subcellular location">
    <subcellularLocation>
        <location evidence="1">Mitochondrion</location>
    </subcellularLocation>
</comment>
<dbReference type="PANTHER" id="PTHR21013">
    <property type="entry name" value="ATP SYNTHASE MITOCHONDRIAL F1 COMPLEX ASSEMBLY FACTOR 2/ATP12 PROTEIN, MITOCHONDRIAL PRECURSOR"/>
    <property type="match status" value="1"/>
</dbReference>